<dbReference type="PRINTS" id="PR00081">
    <property type="entry name" value="GDHRDH"/>
</dbReference>
<gene>
    <name evidence="4" type="ORF">H9747_13310</name>
</gene>
<evidence type="ECO:0000256" key="2">
    <source>
        <dbReference type="ARBA" id="ARBA00023002"/>
    </source>
</evidence>
<dbReference type="Pfam" id="PF00106">
    <property type="entry name" value="adh_short"/>
    <property type="match status" value="1"/>
</dbReference>
<dbReference type="InterPro" id="IPR036291">
    <property type="entry name" value="NAD(P)-bd_dom_sf"/>
</dbReference>
<evidence type="ECO:0000313" key="5">
    <source>
        <dbReference type="Proteomes" id="UP000886814"/>
    </source>
</evidence>
<proteinExistence type="inferred from homology"/>
<evidence type="ECO:0000256" key="3">
    <source>
        <dbReference type="RuleBase" id="RU000363"/>
    </source>
</evidence>
<dbReference type="Gene3D" id="3.40.50.720">
    <property type="entry name" value="NAD(P)-binding Rossmann-like Domain"/>
    <property type="match status" value="1"/>
</dbReference>
<dbReference type="PANTHER" id="PTHR42901">
    <property type="entry name" value="ALCOHOL DEHYDROGENASE"/>
    <property type="match status" value="1"/>
</dbReference>
<dbReference type="GO" id="GO:0016491">
    <property type="term" value="F:oxidoreductase activity"/>
    <property type="evidence" value="ECO:0007669"/>
    <property type="project" value="UniProtKB-KW"/>
</dbReference>
<dbReference type="PANTHER" id="PTHR42901:SF1">
    <property type="entry name" value="ALCOHOL DEHYDROGENASE"/>
    <property type="match status" value="1"/>
</dbReference>
<dbReference type="PRINTS" id="PR00080">
    <property type="entry name" value="SDRFAMILY"/>
</dbReference>
<reference evidence="4" key="1">
    <citation type="journal article" date="2021" name="PeerJ">
        <title>Extensive microbial diversity within the chicken gut microbiome revealed by metagenomics and culture.</title>
        <authorList>
            <person name="Gilroy R."/>
            <person name="Ravi A."/>
            <person name="Getino M."/>
            <person name="Pursley I."/>
            <person name="Horton D.L."/>
            <person name="Alikhan N.F."/>
            <person name="Baker D."/>
            <person name="Gharbi K."/>
            <person name="Hall N."/>
            <person name="Watson M."/>
            <person name="Adriaenssens E.M."/>
            <person name="Foster-Nyarko E."/>
            <person name="Jarju S."/>
            <person name="Secka A."/>
            <person name="Antonio M."/>
            <person name="Oren A."/>
            <person name="Chaudhuri R.R."/>
            <person name="La Ragione R."/>
            <person name="Hildebrand F."/>
            <person name="Pallen M.J."/>
        </authorList>
    </citation>
    <scope>NUCLEOTIDE SEQUENCE</scope>
    <source>
        <strain evidence="4">CHK195-9823</strain>
    </source>
</reference>
<comment type="caution">
    <text evidence="4">The sequence shown here is derived from an EMBL/GenBank/DDBJ whole genome shotgun (WGS) entry which is preliminary data.</text>
</comment>
<dbReference type="InterPro" id="IPR002347">
    <property type="entry name" value="SDR_fam"/>
</dbReference>
<keyword evidence="2" id="KW-0560">Oxidoreductase</keyword>
<dbReference type="AlphaFoldDB" id="A0A9D1PF15"/>
<comment type="similarity">
    <text evidence="1 3">Belongs to the short-chain dehydrogenases/reductases (SDR) family.</text>
</comment>
<accession>A0A9D1PF15</accession>
<dbReference type="SUPFAM" id="SSF51735">
    <property type="entry name" value="NAD(P)-binding Rossmann-fold domains"/>
    <property type="match status" value="1"/>
</dbReference>
<sequence>MKKTAVVTGASSGMGREFVRQIAGKYPWLEEIWAIARRAEELEKLKEEVGEVSIRPLSLDISREKDREKLKELLAEEKPEILFLVNAAGMGVQKKFACTSLFEAVSTTELNCTALTAITSLCLPYCRERGRIFMLASAAAFVPQPGFAVYAASKAYVVSFSRALNRELRDQKIQVTAVCPGPVDTPFLEKMGGKDRMPGYKKPFIASPKGVVRKALRDGAKGKELSVPGISIKLLEAGCKILPHSLILKFMEGKSDS</sequence>
<reference evidence="4" key="2">
    <citation type="submission" date="2021-04" db="EMBL/GenBank/DDBJ databases">
        <authorList>
            <person name="Gilroy R."/>
        </authorList>
    </citation>
    <scope>NUCLEOTIDE SEQUENCE</scope>
    <source>
        <strain evidence="4">CHK195-9823</strain>
    </source>
</reference>
<evidence type="ECO:0000313" key="4">
    <source>
        <dbReference type="EMBL" id="HIV39948.1"/>
    </source>
</evidence>
<protein>
    <submittedName>
        <fullName evidence="4">SDR family NAD(P)-dependent oxidoreductase</fullName>
    </submittedName>
</protein>
<evidence type="ECO:0000256" key="1">
    <source>
        <dbReference type="ARBA" id="ARBA00006484"/>
    </source>
</evidence>
<dbReference type="Proteomes" id="UP000886814">
    <property type="component" value="Unassembled WGS sequence"/>
</dbReference>
<dbReference type="CDD" id="cd05233">
    <property type="entry name" value="SDR_c"/>
    <property type="match status" value="1"/>
</dbReference>
<organism evidence="4 5">
    <name type="scientific">Candidatus Blautia stercorigallinarum</name>
    <dbReference type="NCBI Taxonomy" id="2838501"/>
    <lineage>
        <taxon>Bacteria</taxon>
        <taxon>Bacillati</taxon>
        <taxon>Bacillota</taxon>
        <taxon>Clostridia</taxon>
        <taxon>Lachnospirales</taxon>
        <taxon>Lachnospiraceae</taxon>
        <taxon>Blautia</taxon>
    </lineage>
</organism>
<dbReference type="EMBL" id="DXIQ01000092">
    <property type="protein sequence ID" value="HIV39948.1"/>
    <property type="molecule type" value="Genomic_DNA"/>
</dbReference>
<name>A0A9D1PF15_9FIRM</name>